<dbReference type="Gene3D" id="2.30.30.290">
    <property type="entry name" value="YopX-like domains"/>
    <property type="match status" value="1"/>
</dbReference>
<dbReference type="InterPro" id="IPR023385">
    <property type="entry name" value="YopX-like_C"/>
</dbReference>
<organism evidence="2 3">
    <name type="scientific">Empedobacter brevis</name>
    <dbReference type="NCBI Taxonomy" id="247"/>
    <lineage>
        <taxon>Bacteria</taxon>
        <taxon>Pseudomonadati</taxon>
        <taxon>Bacteroidota</taxon>
        <taxon>Flavobacteriia</taxon>
        <taxon>Flavobacteriales</taxon>
        <taxon>Weeksellaceae</taxon>
        <taxon>Empedobacter</taxon>
    </lineage>
</organism>
<protein>
    <recommendedName>
        <fullName evidence="1">YopX protein domain-containing protein</fullName>
    </recommendedName>
</protein>
<proteinExistence type="predicted"/>
<feature type="domain" description="YopX protein" evidence="1">
    <location>
        <begin position="45"/>
        <end position="130"/>
    </location>
</feature>
<accession>A0AAJ1VAN9</accession>
<reference evidence="2" key="1">
    <citation type="submission" date="2020-06" db="EMBL/GenBank/DDBJ databases">
        <authorList>
            <person name="Dong N."/>
        </authorList>
    </citation>
    <scope>NUCLEOTIDE SEQUENCE</scope>
    <source>
        <strain evidence="2">R655-4</strain>
    </source>
</reference>
<comment type="caution">
    <text evidence="2">The sequence shown here is derived from an EMBL/GenBank/DDBJ whole genome shotgun (WGS) entry which is preliminary data.</text>
</comment>
<sequence>MGEILLRSWNKNIGCFYYFKDGKYYADLEFKVEMYSEVFNWNNAEYFTGLLDKNGNKIFEGDKCKVTFYNHIEKNSELIMNVVFTDGGFALIKEGKITTESVIEDDRTFVPLYYSQRPNEIEIIGNIHEDGDK</sequence>
<dbReference type="Proteomes" id="UP001170959">
    <property type="component" value="Unassembled WGS sequence"/>
</dbReference>
<dbReference type="AlphaFoldDB" id="A0AAJ1VAN9"/>
<name>A0AAJ1VAN9_9FLAO</name>
<dbReference type="RefSeq" id="WP_286494116.1">
    <property type="nucleotide sequence ID" value="NZ_JACAGJ010000008.1"/>
</dbReference>
<gene>
    <name evidence="2" type="ORF">HX001_14365</name>
</gene>
<dbReference type="SUPFAM" id="SSF159006">
    <property type="entry name" value="YopX-like"/>
    <property type="match status" value="1"/>
</dbReference>
<dbReference type="EMBL" id="JACAGJ010000008">
    <property type="protein sequence ID" value="MDM1073670.1"/>
    <property type="molecule type" value="Genomic_DNA"/>
</dbReference>
<evidence type="ECO:0000313" key="3">
    <source>
        <dbReference type="Proteomes" id="UP001170959"/>
    </source>
</evidence>
<dbReference type="InterPro" id="IPR019096">
    <property type="entry name" value="YopX_protein"/>
</dbReference>
<evidence type="ECO:0000259" key="1">
    <source>
        <dbReference type="Pfam" id="PF09643"/>
    </source>
</evidence>
<dbReference type="Pfam" id="PF09643">
    <property type="entry name" value="YopX"/>
    <property type="match status" value="1"/>
</dbReference>
<evidence type="ECO:0000313" key="2">
    <source>
        <dbReference type="EMBL" id="MDM1073670.1"/>
    </source>
</evidence>
<reference evidence="2" key="2">
    <citation type="journal article" date="2022" name="Sci. Total Environ.">
        <title>Prevalence, transmission, and molecular epidemiology of tet(X)-positive bacteria among humans, animals, and environmental niches in China: An epidemiological, and genomic-based study.</title>
        <authorList>
            <person name="Dong N."/>
            <person name="Zeng Y."/>
            <person name="Cai C."/>
            <person name="Sun C."/>
            <person name="Lu J."/>
            <person name="Liu C."/>
            <person name="Zhou H."/>
            <person name="Sun Q."/>
            <person name="Shu L."/>
            <person name="Wang H."/>
            <person name="Wang Y."/>
            <person name="Wang S."/>
            <person name="Wu C."/>
            <person name="Chan E.W."/>
            <person name="Chen G."/>
            <person name="Shen Z."/>
            <person name="Chen S."/>
            <person name="Zhang R."/>
        </authorList>
    </citation>
    <scope>NUCLEOTIDE SEQUENCE</scope>
    <source>
        <strain evidence="2">R655-4</strain>
    </source>
</reference>